<dbReference type="RefSeq" id="WP_262461088.1">
    <property type="nucleotide sequence ID" value="NZ_ARXS01000016.1"/>
</dbReference>
<dbReference type="InterPro" id="IPR014027">
    <property type="entry name" value="UDP-Glc/GDP-Man_DH_C"/>
</dbReference>
<sequence>MYLDIYGDSLCALVTAAALASSGHHITLRPPNLAEWQSAVGKGRLDIQEPGLDRLFAEQISEGRLSVGDIKAPPRPEVSAVFLAVHSHQRALAEHVVTVSAPEAGRQRVVINQSPFPVGTTEELQLLCPQVPVVVLPELLQEGGALQSFMRPARLLLGCDDRDAEVLVREIFRPFNRLSDHFLVMGPREAEFTKLAITGMLATRVSYMNDMANLAETLGVDIENVRQGMGSDPRIGEAYLYAGCGFGGPGLSRDVLNLSEKLSTSGVGSELLRQVIEINERQKEVLFRKLWGHYDRNLEGKVVAIWGAAFKPGTGRVDNAPVERLLNALWAQGVIVKVHDPQALPTLRDRYGERPDLILCERPYDASQDADALMLVTEWKAYWSPDFDHLRQGMRSPVILDGRNIYDPAYLRQAGFIYYGVGR</sequence>
<dbReference type="Gene3D" id="3.40.50.720">
    <property type="entry name" value="NAD(P)-binding Rossmann-like Domain"/>
    <property type="match status" value="2"/>
</dbReference>
<dbReference type="Proteomes" id="UP001064106">
    <property type="component" value="Unassembled WGS sequence"/>
</dbReference>
<dbReference type="PANTHER" id="PTHR43750">
    <property type="entry name" value="UDP-GLUCOSE 6-DEHYDROGENASE TUAD"/>
    <property type="match status" value="1"/>
</dbReference>
<dbReference type="Pfam" id="PF03720">
    <property type="entry name" value="UDPG_MGDP_dh_C"/>
    <property type="match status" value="1"/>
</dbReference>
<evidence type="ECO:0000259" key="9">
    <source>
        <dbReference type="SMART" id="SM00984"/>
    </source>
</evidence>
<dbReference type="EC" id="1.1.1.22" evidence="3 8"/>
<dbReference type="InterPro" id="IPR014026">
    <property type="entry name" value="UDP-Glc/GDP-Man_DH_dimer"/>
</dbReference>
<dbReference type="NCBIfam" id="TIGR03026">
    <property type="entry name" value="NDP-sugDHase"/>
    <property type="match status" value="1"/>
</dbReference>
<evidence type="ECO:0000256" key="3">
    <source>
        <dbReference type="ARBA" id="ARBA00012954"/>
    </source>
</evidence>
<dbReference type="SUPFAM" id="SSF48179">
    <property type="entry name" value="6-phosphogluconate dehydrogenase C-terminal domain-like"/>
    <property type="match status" value="1"/>
</dbReference>
<dbReference type="PANTHER" id="PTHR43750:SF3">
    <property type="entry name" value="UDP-GLUCOSE 6-DEHYDROGENASE TUAD"/>
    <property type="match status" value="1"/>
</dbReference>
<protein>
    <recommendedName>
        <fullName evidence="4 8">UDP-glucose 6-dehydrogenase</fullName>
        <ecNumber evidence="3 8">1.1.1.22</ecNumber>
    </recommendedName>
</protein>
<comment type="similarity">
    <text evidence="2 8">Belongs to the UDP-glucose/GDP-mannose dehydrogenase family.</text>
</comment>
<comment type="caution">
    <text evidence="10">The sequence shown here is derived from an EMBL/GenBank/DDBJ whole genome shotgun (WGS) entry which is preliminary data.</text>
</comment>
<comment type="catalytic activity">
    <reaction evidence="7 8">
        <text>UDP-alpha-D-glucose + 2 NAD(+) + H2O = UDP-alpha-D-glucuronate + 2 NADH + 3 H(+)</text>
        <dbReference type="Rhea" id="RHEA:23596"/>
        <dbReference type="ChEBI" id="CHEBI:15377"/>
        <dbReference type="ChEBI" id="CHEBI:15378"/>
        <dbReference type="ChEBI" id="CHEBI:57540"/>
        <dbReference type="ChEBI" id="CHEBI:57945"/>
        <dbReference type="ChEBI" id="CHEBI:58052"/>
        <dbReference type="ChEBI" id="CHEBI:58885"/>
        <dbReference type="EC" id="1.1.1.22"/>
    </reaction>
</comment>
<proteinExistence type="inferred from homology"/>
<comment type="pathway">
    <text evidence="1">Nucleotide-sugar biosynthesis; UDP-alpha-D-glucuronate biosynthesis; UDP-alpha-D-glucuronate from UDP-alpha-D-glucose: step 1/1.</text>
</comment>
<dbReference type="InterPro" id="IPR008927">
    <property type="entry name" value="6-PGluconate_DH-like_C_sf"/>
</dbReference>
<gene>
    <name evidence="10" type="ORF">MA04_02783</name>
</gene>
<dbReference type="InterPro" id="IPR017476">
    <property type="entry name" value="UDP-Glc/GDP-Man"/>
</dbReference>
<organism evidence="10 11">
    <name type="scientific">Alloalcanivorax balearicus MACL04</name>
    <dbReference type="NCBI Taxonomy" id="1177182"/>
    <lineage>
        <taxon>Bacteria</taxon>
        <taxon>Pseudomonadati</taxon>
        <taxon>Pseudomonadota</taxon>
        <taxon>Gammaproteobacteria</taxon>
        <taxon>Oceanospirillales</taxon>
        <taxon>Alcanivoracaceae</taxon>
        <taxon>Alloalcanivorax</taxon>
    </lineage>
</organism>
<dbReference type="Pfam" id="PF00984">
    <property type="entry name" value="UDPG_MGDP_dh"/>
    <property type="match status" value="1"/>
</dbReference>
<keyword evidence="11" id="KW-1185">Reference proteome</keyword>
<dbReference type="PIRSF" id="PIRSF500134">
    <property type="entry name" value="UDPglc_DH_bac"/>
    <property type="match status" value="1"/>
</dbReference>
<evidence type="ECO:0000313" key="10">
    <source>
        <dbReference type="EMBL" id="MCU5783483.1"/>
    </source>
</evidence>
<dbReference type="InterPro" id="IPR028357">
    <property type="entry name" value="UDPglc_DH_bac"/>
</dbReference>
<dbReference type="InterPro" id="IPR036291">
    <property type="entry name" value="NAD(P)-bd_dom_sf"/>
</dbReference>
<evidence type="ECO:0000256" key="1">
    <source>
        <dbReference type="ARBA" id="ARBA00004701"/>
    </source>
</evidence>
<accession>A0ABT2R111</accession>
<dbReference type="Pfam" id="PF03721">
    <property type="entry name" value="UDPG_MGDP_dh_N"/>
    <property type="match status" value="1"/>
</dbReference>
<dbReference type="InterPro" id="IPR001732">
    <property type="entry name" value="UDP-Glc/GDP-Man_DH_N"/>
</dbReference>
<evidence type="ECO:0000256" key="6">
    <source>
        <dbReference type="ARBA" id="ARBA00023027"/>
    </source>
</evidence>
<evidence type="ECO:0000256" key="2">
    <source>
        <dbReference type="ARBA" id="ARBA00006601"/>
    </source>
</evidence>
<feature type="domain" description="UDP-glucose/GDP-mannose dehydrogenase C-terminal" evidence="9">
    <location>
        <begin position="304"/>
        <end position="408"/>
    </location>
</feature>
<dbReference type="InterPro" id="IPR036220">
    <property type="entry name" value="UDP-Glc/GDP-Man_DH_C_sf"/>
</dbReference>
<evidence type="ECO:0000313" key="11">
    <source>
        <dbReference type="Proteomes" id="UP001064106"/>
    </source>
</evidence>
<evidence type="ECO:0000256" key="5">
    <source>
        <dbReference type="ARBA" id="ARBA00023002"/>
    </source>
</evidence>
<name>A0ABT2R111_9GAMM</name>
<evidence type="ECO:0000256" key="7">
    <source>
        <dbReference type="ARBA" id="ARBA00047473"/>
    </source>
</evidence>
<dbReference type="EMBL" id="ARXS01000016">
    <property type="protein sequence ID" value="MCU5783483.1"/>
    <property type="molecule type" value="Genomic_DNA"/>
</dbReference>
<evidence type="ECO:0000256" key="8">
    <source>
        <dbReference type="PIRNR" id="PIRNR000124"/>
    </source>
</evidence>
<keyword evidence="5 8" id="KW-0560">Oxidoreductase</keyword>
<evidence type="ECO:0000256" key="4">
    <source>
        <dbReference type="ARBA" id="ARBA00015132"/>
    </source>
</evidence>
<dbReference type="PIRSF" id="PIRSF000124">
    <property type="entry name" value="UDPglc_GDPman_dh"/>
    <property type="match status" value="1"/>
</dbReference>
<dbReference type="Gene3D" id="1.20.5.100">
    <property type="entry name" value="Cytochrome c1, transmembrane anchor, C-terminal"/>
    <property type="match status" value="1"/>
</dbReference>
<keyword evidence="6 8" id="KW-0520">NAD</keyword>
<dbReference type="SMART" id="SM00984">
    <property type="entry name" value="UDPG_MGDP_dh_C"/>
    <property type="match status" value="1"/>
</dbReference>
<dbReference type="SUPFAM" id="SSF51735">
    <property type="entry name" value="NAD(P)-binding Rossmann-fold domains"/>
    <property type="match status" value="1"/>
</dbReference>
<dbReference type="SUPFAM" id="SSF52413">
    <property type="entry name" value="UDP-glucose/GDP-mannose dehydrogenase C-terminal domain"/>
    <property type="match status" value="1"/>
</dbReference>
<reference evidence="10" key="1">
    <citation type="submission" date="2012-09" db="EMBL/GenBank/DDBJ databases">
        <title>Genome Sequence of alkane-degrading Bacterium Alcanivorax balearicus MACL04.</title>
        <authorList>
            <person name="Lai Q."/>
            <person name="Shao Z."/>
        </authorList>
    </citation>
    <scope>NUCLEOTIDE SEQUENCE</scope>
    <source>
        <strain evidence="10">MACL04</strain>
    </source>
</reference>